<dbReference type="Pfam" id="PF12833">
    <property type="entry name" value="HTH_18"/>
    <property type="match status" value="1"/>
</dbReference>
<dbReference type="PROSITE" id="PS01124">
    <property type="entry name" value="HTH_ARAC_FAMILY_2"/>
    <property type="match status" value="1"/>
</dbReference>
<feature type="domain" description="HTH araC/xylS-type" evidence="5">
    <location>
        <begin position="440"/>
        <end position="538"/>
    </location>
</feature>
<sequence length="543" mass="62664">MIRMLIVDDEQFAVEGILRSNNWKELGIDEVLTAYHATVARQIMQDFQIDILICDIEMPDEDGLSLVRWVKEFSNSTQSLFLTCHSEFDYAKQAISLGSNDYLLKPVDGEELAKAVVRMLDAIKEKEEHIRYSQMYRKYASLWDKQKPRILEHFWQDLLSRKILSFGDSLERAIQDAGIDLHAEDQILPILISIEEWHKPLDTRDQEIMEYAIKKAAEEIWVNNHDGEVITDKTGVIFVLIRASEFMAGTAKKKPDWVEWNSIGEHFIRVCRDLFYCSVTCYVGHYVPIQELPGLCESLKNMERDNVTETQSVLRYIRKSVSQVESAEIPDETSISEWAASMLNGNKELTIRLIHRMVDRLEATPNIRGKHLSCLHQDTLQIIYYFLQVQGISSNNIPEFSVWTSAKVQGLKQYKHWAENLVSAVMEAAFETGERDSVIQKSIRYIQQNIEEELSREHVAAYVGLNPAYLSRLFKKETGQNLIDFLIEAKMNRAKELLDTTGMTVSAIAQQVGYSNFSHFSKTFRKQFDVNPHEYRNVTKGAE</sequence>
<keyword evidence="2" id="KW-0238">DNA-binding</keyword>
<dbReference type="Gene3D" id="1.10.10.60">
    <property type="entry name" value="Homeodomain-like"/>
    <property type="match status" value="2"/>
</dbReference>
<dbReference type="RefSeq" id="WP_379316531.1">
    <property type="nucleotide sequence ID" value="NZ_JBHTLM010000002.1"/>
</dbReference>
<dbReference type="PANTHER" id="PTHR43280:SF2">
    <property type="entry name" value="HTH-TYPE TRANSCRIPTIONAL REGULATOR EXSA"/>
    <property type="match status" value="1"/>
</dbReference>
<dbReference type="PROSITE" id="PS00041">
    <property type="entry name" value="HTH_ARAC_FAMILY_1"/>
    <property type="match status" value="1"/>
</dbReference>
<evidence type="ECO:0000256" key="1">
    <source>
        <dbReference type="ARBA" id="ARBA00023015"/>
    </source>
</evidence>
<dbReference type="SUPFAM" id="SSF52172">
    <property type="entry name" value="CheY-like"/>
    <property type="match status" value="1"/>
</dbReference>
<organism evidence="7 8">
    <name type="scientific">Paenibacillus puldeungensis</name>
    <dbReference type="NCBI Taxonomy" id="696536"/>
    <lineage>
        <taxon>Bacteria</taxon>
        <taxon>Bacillati</taxon>
        <taxon>Bacillota</taxon>
        <taxon>Bacilli</taxon>
        <taxon>Bacillales</taxon>
        <taxon>Paenibacillaceae</taxon>
        <taxon>Paenibacillus</taxon>
    </lineage>
</organism>
<keyword evidence="3" id="KW-0804">Transcription</keyword>
<dbReference type="InterPro" id="IPR001789">
    <property type="entry name" value="Sig_transdc_resp-reg_receiver"/>
</dbReference>
<dbReference type="InterPro" id="IPR018062">
    <property type="entry name" value="HTH_AraC-typ_CS"/>
</dbReference>
<keyword evidence="1" id="KW-0805">Transcription regulation</keyword>
<dbReference type="CDD" id="cd17536">
    <property type="entry name" value="REC_YesN-like"/>
    <property type="match status" value="1"/>
</dbReference>
<dbReference type="Gene3D" id="3.40.50.2300">
    <property type="match status" value="1"/>
</dbReference>
<dbReference type="InterPro" id="IPR009057">
    <property type="entry name" value="Homeodomain-like_sf"/>
</dbReference>
<comment type="caution">
    <text evidence="7">The sequence shown here is derived from an EMBL/GenBank/DDBJ whole genome shotgun (WGS) entry which is preliminary data.</text>
</comment>
<protein>
    <submittedName>
        <fullName evidence="7">Helix-turn-helix domain-containing protein</fullName>
    </submittedName>
</protein>
<dbReference type="Pfam" id="PF00072">
    <property type="entry name" value="Response_reg"/>
    <property type="match status" value="1"/>
</dbReference>
<name>A0ABW3RSP9_9BACL</name>
<evidence type="ECO:0000313" key="8">
    <source>
        <dbReference type="Proteomes" id="UP001597262"/>
    </source>
</evidence>
<evidence type="ECO:0000259" key="6">
    <source>
        <dbReference type="PROSITE" id="PS50110"/>
    </source>
</evidence>
<reference evidence="8" key="1">
    <citation type="journal article" date="2019" name="Int. J. Syst. Evol. Microbiol.">
        <title>The Global Catalogue of Microorganisms (GCM) 10K type strain sequencing project: providing services to taxonomists for standard genome sequencing and annotation.</title>
        <authorList>
            <consortium name="The Broad Institute Genomics Platform"/>
            <consortium name="The Broad Institute Genome Sequencing Center for Infectious Disease"/>
            <person name="Wu L."/>
            <person name="Ma J."/>
        </authorList>
    </citation>
    <scope>NUCLEOTIDE SEQUENCE [LARGE SCALE GENOMIC DNA]</scope>
    <source>
        <strain evidence="8">CCUG 59189</strain>
    </source>
</reference>
<dbReference type="PANTHER" id="PTHR43280">
    <property type="entry name" value="ARAC-FAMILY TRANSCRIPTIONAL REGULATOR"/>
    <property type="match status" value="1"/>
</dbReference>
<dbReference type="PROSITE" id="PS50110">
    <property type="entry name" value="RESPONSE_REGULATORY"/>
    <property type="match status" value="1"/>
</dbReference>
<feature type="domain" description="Response regulatory" evidence="6">
    <location>
        <begin position="3"/>
        <end position="120"/>
    </location>
</feature>
<evidence type="ECO:0000313" key="7">
    <source>
        <dbReference type="EMBL" id="MFD1175298.1"/>
    </source>
</evidence>
<keyword evidence="4" id="KW-0597">Phosphoprotein</keyword>
<proteinExistence type="predicted"/>
<dbReference type="SUPFAM" id="SSF46689">
    <property type="entry name" value="Homeodomain-like"/>
    <property type="match status" value="2"/>
</dbReference>
<evidence type="ECO:0000256" key="2">
    <source>
        <dbReference type="ARBA" id="ARBA00023125"/>
    </source>
</evidence>
<dbReference type="Proteomes" id="UP001597262">
    <property type="component" value="Unassembled WGS sequence"/>
</dbReference>
<keyword evidence="8" id="KW-1185">Reference proteome</keyword>
<feature type="modified residue" description="4-aspartylphosphate" evidence="4">
    <location>
        <position position="55"/>
    </location>
</feature>
<evidence type="ECO:0000256" key="3">
    <source>
        <dbReference type="ARBA" id="ARBA00023163"/>
    </source>
</evidence>
<dbReference type="InterPro" id="IPR011006">
    <property type="entry name" value="CheY-like_superfamily"/>
</dbReference>
<dbReference type="SMART" id="SM00448">
    <property type="entry name" value="REC"/>
    <property type="match status" value="1"/>
</dbReference>
<dbReference type="SMART" id="SM00342">
    <property type="entry name" value="HTH_ARAC"/>
    <property type="match status" value="1"/>
</dbReference>
<evidence type="ECO:0000256" key="4">
    <source>
        <dbReference type="PROSITE-ProRule" id="PRU00169"/>
    </source>
</evidence>
<accession>A0ABW3RSP9</accession>
<gene>
    <name evidence="7" type="ORF">ACFQ3W_03155</name>
</gene>
<evidence type="ECO:0000259" key="5">
    <source>
        <dbReference type="PROSITE" id="PS01124"/>
    </source>
</evidence>
<dbReference type="InterPro" id="IPR018060">
    <property type="entry name" value="HTH_AraC"/>
</dbReference>
<dbReference type="InterPro" id="IPR020449">
    <property type="entry name" value="Tscrpt_reg_AraC-type_HTH"/>
</dbReference>
<dbReference type="PRINTS" id="PR00032">
    <property type="entry name" value="HTHARAC"/>
</dbReference>
<dbReference type="EMBL" id="JBHTLM010000002">
    <property type="protein sequence ID" value="MFD1175298.1"/>
    <property type="molecule type" value="Genomic_DNA"/>
</dbReference>